<name>A0A4P7W0P3_9BACT</name>
<dbReference type="InterPro" id="IPR037012">
    <property type="entry name" value="NanQ/TabA/YiaL_sf"/>
</dbReference>
<dbReference type="GO" id="GO:0005829">
    <property type="term" value="C:cytosol"/>
    <property type="evidence" value="ECO:0007669"/>
    <property type="project" value="TreeGrafter"/>
</dbReference>
<keyword evidence="2" id="KW-1185">Reference proteome</keyword>
<reference evidence="2" key="1">
    <citation type="submission" date="2019-02" db="EMBL/GenBank/DDBJ databases">
        <title>Isolation and identification of novel species under the genus Muribaculum.</title>
        <authorList>
            <person name="Miyake S."/>
            <person name="Ding Y."/>
            <person name="Low A."/>
            <person name="Soh M."/>
            <person name="Seedorf H."/>
        </authorList>
    </citation>
    <scope>NUCLEOTIDE SEQUENCE [LARGE SCALE GENOMIC DNA]</scope>
    <source>
        <strain evidence="2">H5</strain>
    </source>
</reference>
<dbReference type="PANTHER" id="PTHR34986:SF1">
    <property type="entry name" value="PROTEIN YIAL"/>
    <property type="match status" value="1"/>
</dbReference>
<accession>A0A4P7W0P3</accession>
<dbReference type="EMBL" id="CP039396">
    <property type="protein sequence ID" value="QCD40900.1"/>
    <property type="molecule type" value="Genomic_DNA"/>
</dbReference>
<evidence type="ECO:0000313" key="2">
    <source>
        <dbReference type="Proteomes" id="UP000297149"/>
    </source>
</evidence>
<dbReference type="AlphaFoldDB" id="A0A4P7W0P3"/>
<dbReference type="InterPro" id="IPR004375">
    <property type="entry name" value="NanQ/TabA/YiaL"/>
</dbReference>
<dbReference type="Proteomes" id="UP000297149">
    <property type="component" value="Chromosome"/>
</dbReference>
<dbReference type="Gene3D" id="2.60.120.370">
    <property type="entry name" value="YhcH/YjgK/YiaL"/>
    <property type="match status" value="1"/>
</dbReference>
<dbReference type="Pfam" id="PF04074">
    <property type="entry name" value="DUF386"/>
    <property type="match status" value="1"/>
</dbReference>
<gene>
    <name evidence="1" type="ORF">E7747_00365</name>
</gene>
<evidence type="ECO:0000313" key="1">
    <source>
        <dbReference type="EMBL" id="QCD40900.1"/>
    </source>
</evidence>
<dbReference type="SUPFAM" id="SSF51197">
    <property type="entry name" value="Clavaminate synthase-like"/>
    <property type="match status" value="1"/>
</dbReference>
<sequence length="185" mass="21663">MSTEKVMTPEEAREWMETREWANGWNVNPDATIDAVEFATQYHRNKPLWDKLFKFLAEHDPMTLEPGKIELEKGRVWINVPEEYTPKSIEETRTENHRKYIDLQYTFVGDELYGLADPDKVTPTMEYDPIKDRTFYTLDAPASYVHAGADRFFLYFPKDLHQPSVKASENHGISRKLVGKIEYAE</sequence>
<organism evidence="1 2">
    <name type="scientific">Duncaniella dubosii</name>
    <dbReference type="NCBI Taxonomy" id="2518971"/>
    <lineage>
        <taxon>Bacteria</taxon>
        <taxon>Pseudomonadati</taxon>
        <taxon>Bacteroidota</taxon>
        <taxon>Bacteroidia</taxon>
        <taxon>Bacteroidales</taxon>
        <taxon>Muribaculaceae</taxon>
        <taxon>Duncaniella</taxon>
    </lineage>
</organism>
<dbReference type="KEGG" id="ddb:E7747_00365"/>
<dbReference type="NCBIfam" id="TIGR00022">
    <property type="entry name" value="YhcH/YjgK/YiaL family protein"/>
    <property type="match status" value="1"/>
</dbReference>
<proteinExistence type="predicted"/>
<dbReference type="RefSeq" id="WP_136413363.1">
    <property type="nucleotide sequence ID" value="NZ_CP039396.1"/>
</dbReference>
<protein>
    <submittedName>
        <fullName evidence="1">DUF386 domain-containing protein</fullName>
    </submittedName>
</protein>
<dbReference type="PANTHER" id="PTHR34986">
    <property type="entry name" value="EVOLVED BETA-GALACTOSIDASE SUBUNIT BETA"/>
    <property type="match status" value="1"/>
</dbReference>